<name>A0A512NC36_9HYPH</name>
<comment type="caution">
    <text evidence="3">The sequence shown here is derived from an EMBL/GenBank/DDBJ whole genome shotgun (WGS) entry which is preliminary data.</text>
</comment>
<dbReference type="SUPFAM" id="SSF54106">
    <property type="entry name" value="LysM domain"/>
    <property type="match status" value="1"/>
</dbReference>
<evidence type="ECO:0000256" key="1">
    <source>
        <dbReference type="SAM" id="MobiDB-lite"/>
    </source>
</evidence>
<dbReference type="InterPro" id="IPR018392">
    <property type="entry name" value="LysM"/>
</dbReference>
<feature type="compositionally biased region" description="Pro residues" evidence="1">
    <location>
        <begin position="92"/>
        <end position="108"/>
    </location>
</feature>
<dbReference type="PANTHER" id="PTHR34700:SF4">
    <property type="entry name" value="PHAGE-LIKE ELEMENT PBSX PROTEIN XKDP"/>
    <property type="match status" value="1"/>
</dbReference>
<feature type="domain" description="LysM" evidence="2">
    <location>
        <begin position="234"/>
        <end position="283"/>
    </location>
</feature>
<evidence type="ECO:0000313" key="3">
    <source>
        <dbReference type="EMBL" id="GEP56509.1"/>
    </source>
</evidence>
<accession>A0A512NC36</accession>
<dbReference type="Gene3D" id="2.60.40.10">
    <property type="entry name" value="Immunoglobulins"/>
    <property type="match status" value="1"/>
</dbReference>
<feature type="region of interest" description="Disordered" evidence="1">
    <location>
        <begin position="92"/>
        <end position="111"/>
    </location>
</feature>
<dbReference type="PROSITE" id="PS51782">
    <property type="entry name" value="LYSM"/>
    <property type="match status" value="1"/>
</dbReference>
<dbReference type="SMART" id="SM00257">
    <property type="entry name" value="LysM"/>
    <property type="match status" value="1"/>
</dbReference>
<proteinExistence type="predicted"/>
<dbReference type="CDD" id="cd00118">
    <property type="entry name" value="LysM"/>
    <property type="match status" value="1"/>
</dbReference>
<evidence type="ECO:0000313" key="4">
    <source>
        <dbReference type="Proteomes" id="UP000321058"/>
    </source>
</evidence>
<dbReference type="Proteomes" id="UP000321058">
    <property type="component" value="Unassembled WGS sequence"/>
</dbReference>
<dbReference type="InterPro" id="IPR013783">
    <property type="entry name" value="Ig-like_fold"/>
</dbReference>
<dbReference type="EMBL" id="BKAJ01000066">
    <property type="protein sequence ID" value="GEP56509.1"/>
    <property type="molecule type" value="Genomic_DNA"/>
</dbReference>
<evidence type="ECO:0000259" key="2">
    <source>
        <dbReference type="PROSITE" id="PS51782"/>
    </source>
</evidence>
<dbReference type="InterPro" id="IPR036779">
    <property type="entry name" value="LysM_dom_sf"/>
</dbReference>
<organism evidence="3 4">
    <name type="scientific">Reyranella soli</name>
    <dbReference type="NCBI Taxonomy" id="1230389"/>
    <lineage>
        <taxon>Bacteria</taxon>
        <taxon>Pseudomonadati</taxon>
        <taxon>Pseudomonadota</taxon>
        <taxon>Alphaproteobacteria</taxon>
        <taxon>Hyphomicrobiales</taxon>
        <taxon>Reyranellaceae</taxon>
        <taxon>Reyranella</taxon>
    </lineage>
</organism>
<gene>
    <name evidence="3" type="ORF">RSO01_36750</name>
</gene>
<dbReference type="PANTHER" id="PTHR34700">
    <property type="entry name" value="POTASSIUM BINDING PROTEIN KBP"/>
    <property type="match status" value="1"/>
</dbReference>
<keyword evidence="4" id="KW-1185">Reference proteome</keyword>
<reference evidence="3 4" key="1">
    <citation type="submission" date="2019-07" db="EMBL/GenBank/DDBJ databases">
        <title>Whole genome shotgun sequence of Reyranella soli NBRC 108950.</title>
        <authorList>
            <person name="Hosoyama A."/>
            <person name="Uohara A."/>
            <person name="Ohji S."/>
            <person name="Ichikawa N."/>
        </authorList>
    </citation>
    <scope>NUCLEOTIDE SEQUENCE [LARGE SCALE GENOMIC DNA]</scope>
    <source>
        <strain evidence="3 4">NBRC 108950</strain>
    </source>
</reference>
<dbReference type="Pfam" id="PF01476">
    <property type="entry name" value="LysM"/>
    <property type="match status" value="1"/>
</dbReference>
<dbReference type="Gene3D" id="3.10.350.10">
    <property type="entry name" value="LysM domain"/>
    <property type="match status" value="1"/>
</dbReference>
<sequence>MVAVPTFDIARISPDGRAVIAGRANPGAKIVLLDGGKEIARGEADAHGEWVVIAQDPPLSSGQHELRVVQHIEGRAPVTSEQVVVAVVPEAPVAPPTAPGQPRPPTQPPREETLVMIAPPGGGPAKLVQAPSAAGVPRSGDLAMSTLDYDEAGHVTVTGQATPGVVVRVYINDNMVAEGAAGPDGHWKLQPPDPIGPGKHTLRLDRLATDGKPMARLELPFERVVVPPGTKDTRRLVVVRGDNLWNIARAHYGTGFHHTVIYGANKEQIINPDLIYPGQVFSLPKVN</sequence>
<protein>
    <recommendedName>
        <fullName evidence="2">LysM domain-containing protein</fullName>
    </recommendedName>
</protein>
<dbReference type="InterPro" id="IPR052196">
    <property type="entry name" value="Bact_Kbp"/>
</dbReference>
<dbReference type="AlphaFoldDB" id="A0A512NC36"/>